<dbReference type="Proteomes" id="UP001162162">
    <property type="component" value="Unassembled WGS sequence"/>
</dbReference>
<keyword evidence="1" id="KW-1133">Transmembrane helix</keyword>
<evidence type="ECO:0000313" key="4">
    <source>
        <dbReference type="Proteomes" id="UP001162162"/>
    </source>
</evidence>
<accession>A0AAV8XJ36</accession>
<evidence type="ECO:0000259" key="2">
    <source>
        <dbReference type="Pfam" id="PF13843"/>
    </source>
</evidence>
<dbReference type="EMBL" id="JAPWTK010000543">
    <property type="protein sequence ID" value="KAJ8938640.1"/>
    <property type="molecule type" value="Genomic_DNA"/>
</dbReference>
<reference evidence="3" key="1">
    <citation type="journal article" date="2023" name="Insect Mol. Biol.">
        <title>Genome sequencing provides insights into the evolution of gene families encoding plant cell wall-degrading enzymes in longhorned beetles.</title>
        <authorList>
            <person name="Shin N.R."/>
            <person name="Okamura Y."/>
            <person name="Kirsch R."/>
            <person name="Pauchet Y."/>
        </authorList>
    </citation>
    <scope>NUCLEOTIDE SEQUENCE</scope>
    <source>
        <strain evidence="3">AMC_N1</strain>
    </source>
</reference>
<dbReference type="PANTHER" id="PTHR46599:SF3">
    <property type="entry name" value="PIGGYBAC TRANSPOSABLE ELEMENT-DERIVED PROTEIN 4"/>
    <property type="match status" value="1"/>
</dbReference>
<dbReference type="InterPro" id="IPR029526">
    <property type="entry name" value="PGBD"/>
</dbReference>
<name>A0AAV8XJ36_9CUCU</name>
<organism evidence="3 4">
    <name type="scientific">Aromia moschata</name>
    <dbReference type="NCBI Taxonomy" id="1265417"/>
    <lineage>
        <taxon>Eukaryota</taxon>
        <taxon>Metazoa</taxon>
        <taxon>Ecdysozoa</taxon>
        <taxon>Arthropoda</taxon>
        <taxon>Hexapoda</taxon>
        <taxon>Insecta</taxon>
        <taxon>Pterygota</taxon>
        <taxon>Neoptera</taxon>
        <taxon>Endopterygota</taxon>
        <taxon>Coleoptera</taxon>
        <taxon>Polyphaga</taxon>
        <taxon>Cucujiformia</taxon>
        <taxon>Chrysomeloidea</taxon>
        <taxon>Cerambycidae</taxon>
        <taxon>Cerambycinae</taxon>
        <taxon>Callichromatini</taxon>
        <taxon>Aromia</taxon>
    </lineage>
</organism>
<protein>
    <recommendedName>
        <fullName evidence="2">PiggyBac transposable element-derived protein domain-containing protein</fullName>
    </recommendedName>
</protein>
<keyword evidence="4" id="KW-1185">Reference proteome</keyword>
<feature type="transmembrane region" description="Helical" evidence="1">
    <location>
        <begin position="82"/>
        <end position="99"/>
    </location>
</feature>
<dbReference type="Pfam" id="PF13843">
    <property type="entry name" value="DDE_Tnp_1_7"/>
    <property type="match status" value="1"/>
</dbReference>
<keyword evidence="1" id="KW-0472">Membrane</keyword>
<proteinExistence type="predicted"/>
<comment type="caution">
    <text evidence="3">The sequence shown here is derived from an EMBL/GenBank/DDBJ whole genome shotgun (WGS) entry which is preliminary data.</text>
</comment>
<dbReference type="PANTHER" id="PTHR46599">
    <property type="entry name" value="PIGGYBAC TRANSPOSABLE ELEMENT-DERIVED PROTEIN 4"/>
    <property type="match status" value="1"/>
</dbReference>
<gene>
    <name evidence="3" type="ORF">NQ318_015939</name>
</gene>
<feature type="domain" description="PiggyBac transposable element-derived protein" evidence="2">
    <location>
        <begin position="6"/>
        <end position="96"/>
    </location>
</feature>
<keyword evidence="1" id="KW-0812">Transmembrane</keyword>
<evidence type="ECO:0000256" key="1">
    <source>
        <dbReference type="SAM" id="Phobius"/>
    </source>
</evidence>
<dbReference type="AlphaFoldDB" id="A0AAV8XJ36"/>
<sequence>METDKVRTIKWVDKRPVLMITLDPSHKTDLIETGKCNKKGVKIKKPKCILDYNIAMKGVDLSDQMSSYCTVLRKSLKWYRNVCFELLFGTCVVNAWVIYCSAKHAKISMMEFRKTVGKIFVYEQQKNAQANGTSVLQVRRRSKKNNENA</sequence>
<evidence type="ECO:0000313" key="3">
    <source>
        <dbReference type="EMBL" id="KAJ8938640.1"/>
    </source>
</evidence>